<evidence type="ECO:0000256" key="2">
    <source>
        <dbReference type="SAM" id="SignalP"/>
    </source>
</evidence>
<keyword evidence="1" id="KW-0472">Membrane</keyword>
<dbReference type="EMBL" id="KQ947408">
    <property type="protein sequence ID" value="KUJ21373.1"/>
    <property type="molecule type" value="Genomic_DNA"/>
</dbReference>
<dbReference type="KEGG" id="psco:LY89DRAFT_639373"/>
<dbReference type="STRING" id="149040.A0A194XMI6"/>
<dbReference type="Pfam" id="PF14269">
    <property type="entry name" value="Arylsulfotran_2"/>
    <property type="match status" value="1"/>
</dbReference>
<keyword evidence="1" id="KW-0812">Transmembrane</keyword>
<dbReference type="PANTHER" id="PTHR35340">
    <property type="entry name" value="PQQ ENZYME REPEAT PROTEIN-RELATED"/>
    <property type="match status" value="1"/>
</dbReference>
<protein>
    <recommendedName>
        <fullName evidence="5">ASST-domain-containing protein</fullName>
    </recommendedName>
</protein>
<dbReference type="GeneID" id="28821343"/>
<evidence type="ECO:0000256" key="1">
    <source>
        <dbReference type="SAM" id="Phobius"/>
    </source>
</evidence>
<dbReference type="AlphaFoldDB" id="A0A194XMI6"/>
<keyword evidence="2" id="KW-0732">Signal</keyword>
<gene>
    <name evidence="3" type="ORF">LY89DRAFT_639373</name>
</gene>
<organism evidence="3 4">
    <name type="scientific">Mollisia scopiformis</name>
    <name type="common">Conifer needle endophyte fungus</name>
    <name type="synonym">Phialocephala scopiformis</name>
    <dbReference type="NCBI Taxonomy" id="149040"/>
    <lineage>
        <taxon>Eukaryota</taxon>
        <taxon>Fungi</taxon>
        <taxon>Dikarya</taxon>
        <taxon>Ascomycota</taxon>
        <taxon>Pezizomycotina</taxon>
        <taxon>Leotiomycetes</taxon>
        <taxon>Helotiales</taxon>
        <taxon>Mollisiaceae</taxon>
        <taxon>Mollisia</taxon>
    </lineage>
</organism>
<dbReference type="OrthoDB" id="5427350at2759"/>
<dbReference type="PANTHER" id="PTHR35340:SF5">
    <property type="entry name" value="ASST-DOMAIN-CONTAINING PROTEIN"/>
    <property type="match status" value="1"/>
</dbReference>
<feature type="chain" id="PRO_5008268402" description="ASST-domain-containing protein" evidence="2">
    <location>
        <begin position="29"/>
        <end position="625"/>
    </location>
</feature>
<evidence type="ECO:0000313" key="4">
    <source>
        <dbReference type="Proteomes" id="UP000070700"/>
    </source>
</evidence>
<dbReference type="InterPro" id="IPR039535">
    <property type="entry name" value="ASST-like"/>
</dbReference>
<dbReference type="RefSeq" id="XP_018075728.1">
    <property type="nucleotide sequence ID" value="XM_018211617.1"/>
</dbReference>
<feature type="transmembrane region" description="Helical" evidence="1">
    <location>
        <begin position="591"/>
        <end position="608"/>
    </location>
</feature>
<feature type="signal peptide" evidence="2">
    <location>
        <begin position="1"/>
        <end position="28"/>
    </location>
</feature>
<evidence type="ECO:0000313" key="3">
    <source>
        <dbReference type="EMBL" id="KUJ21373.1"/>
    </source>
</evidence>
<proteinExistence type="predicted"/>
<evidence type="ECO:0008006" key="5">
    <source>
        <dbReference type="Google" id="ProtNLM"/>
    </source>
</evidence>
<dbReference type="Proteomes" id="UP000070700">
    <property type="component" value="Unassembled WGS sequence"/>
</dbReference>
<dbReference type="InParanoid" id="A0A194XMI6"/>
<keyword evidence="1" id="KW-1133">Transmembrane helix</keyword>
<name>A0A194XMI6_MOLSC</name>
<sequence>MFSSKPTFCSSVHAILAFFTFFVRNTFADQLTFDYNAYSIEAKFGTYPHHDHRSTSTTSPLLLVNEWHKERMCKTGSHIFLRNDANGNSGPEKDTSPLILSAEDLSAVYIDRRYQSVFDVRVQKNNGKDYLTFFGGPISGIGLGNGYSYVFDTSYRQVYRVAAQKLTVKADLHEFELTGHGTALLTAYDTVAKDLSSFGGGRRRRGQLHDSVFQEIQLDTNELLFQWRASAHIDLANSFENYNPSSPWDFFHLNSIQKTANGNYLLCARHTHAIYLISGTTGDVIWVLGGKANHFFELPPPNGTVVSNPALSMSWQHHARFYPGSNETEITLFDNHALPINGFDCTANCSRGLHLKLDTSNPANMTVQILHEYLHPKGLLSQSQGSMQVLDNGNVFVGWGRNPSFTEHTIDGEVLFDVQFSPWRSPATNGDGLDNYRTYRMDWKATPHWDPVIAVDNIEGIVTVYLSWNGATEVKNWVLLASDSPNNLSTFAKTIARLPRAGFETTISLGYTDATYFRAAALDVDQKIIGSTGIYDIKSGIAGELIESNDTISATIYSIVTDKEANDSGNDTGIELTSSDALAWGPGWKNASLFFMFLGLLLSGYGLVSQRKHLYIVLLHAWRNP</sequence>
<accession>A0A194XMI6</accession>
<dbReference type="InterPro" id="IPR053143">
    <property type="entry name" value="Arylsulfate_ST"/>
</dbReference>
<keyword evidence="4" id="KW-1185">Reference proteome</keyword>
<reference evidence="3 4" key="1">
    <citation type="submission" date="2015-10" db="EMBL/GenBank/DDBJ databases">
        <title>Full genome of DAOMC 229536 Phialocephala scopiformis, a fungal endophyte of spruce producing the potent anti-insectan compound rugulosin.</title>
        <authorList>
            <consortium name="DOE Joint Genome Institute"/>
            <person name="Walker A.K."/>
            <person name="Frasz S.L."/>
            <person name="Seifert K.A."/>
            <person name="Miller J.D."/>
            <person name="Mondo S.J."/>
            <person name="Labutti K."/>
            <person name="Lipzen A."/>
            <person name="Dockter R."/>
            <person name="Kennedy M."/>
            <person name="Grigoriev I.V."/>
            <person name="Spatafora J.W."/>
        </authorList>
    </citation>
    <scope>NUCLEOTIDE SEQUENCE [LARGE SCALE GENOMIC DNA]</scope>
    <source>
        <strain evidence="3 4">CBS 120377</strain>
    </source>
</reference>